<name>A0A5J5IFR9_9BACT</name>
<dbReference type="EMBL" id="VYQF01000011">
    <property type="protein sequence ID" value="KAA9035698.1"/>
    <property type="molecule type" value="Genomic_DNA"/>
</dbReference>
<dbReference type="RefSeq" id="WP_150416854.1">
    <property type="nucleotide sequence ID" value="NZ_VYQF01000011.1"/>
</dbReference>
<accession>A0A5J5IFR9</accession>
<keyword evidence="3" id="KW-1185">Reference proteome</keyword>
<gene>
    <name evidence="2" type="ORF">FW778_20965</name>
</gene>
<organism evidence="2 3">
    <name type="scientific">Ginsengibacter hankyongi</name>
    <dbReference type="NCBI Taxonomy" id="2607284"/>
    <lineage>
        <taxon>Bacteria</taxon>
        <taxon>Pseudomonadati</taxon>
        <taxon>Bacteroidota</taxon>
        <taxon>Chitinophagia</taxon>
        <taxon>Chitinophagales</taxon>
        <taxon>Chitinophagaceae</taxon>
        <taxon>Ginsengibacter</taxon>
    </lineage>
</organism>
<dbReference type="PROSITE" id="PS51257">
    <property type="entry name" value="PROKAR_LIPOPROTEIN"/>
    <property type="match status" value="1"/>
</dbReference>
<evidence type="ECO:0000313" key="3">
    <source>
        <dbReference type="Proteomes" id="UP000326903"/>
    </source>
</evidence>
<comment type="caution">
    <text evidence="2">The sequence shown here is derived from an EMBL/GenBank/DDBJ whole genome shotgun (WGS) entry which is preliminary data.</text>
</comment>
<dbReference type="AlphaFoldDB" id="A0A5J5IFR9"/>
<feature type="chain" id="PRO_5023809301" description="Outer membrane protein beta-barrel domain-containing protein" evidence="1">
    <location>
        <begin position="21"/>
        <end position="244"/>
    </location>
</feature>
<protein>
    <recommendedName>
        <fullName evidence="4">Outer membrane protein beta-barrel domain-containing protein</fullName>
    </recommendedName>
</protein>
<evidence type="ECO:0008006" key="4">
    <source>
        <dbReference type="Google" id="ProtNLM"/>
    </source>
</evidence>
<reference evidence="2 3" key="1">
    <citation type="submission" date="2019-09" db="EMBL/GenBank/DDBJ databases">
        <title>Draft genome sequence of Ginsengibacter sp. BR5-29.</title>
        <authorList>
            <person name="Im W.-T."/>
        </authorList>
    </citation>
    <scope>NUCLEOTIDE SEQUENCE [LARGE SCALE GENOMIC DNA]</scope>
    <source>
        <strain evidence="2 3">BR5-29</strain>
    </source>
</reference>
<proteinExistence type="predicted"/>
<keyword evidence="1" id="KW-0732">Signal</keyword>
<evidence type="ECO:0000313" key="2">
    <source>
        <dbReference type="EMBL" id="KAA9035698.1"/>
    </source>
</evidence>
<sequence length="244" mass="27072">MLKLTIITLALSLACTTGVAQKNTYIGIEGAANNDVYDIIDNGPALKKVPLITGYFGLNIRQDISSTVFLETGLLRKYYDEGIGFKGTSSYTEGNAINAWLIPLRLGIRLKLLNLRKQKLYFVPVIGYVLGINSDYGYGDGGEGGSETMVHDTISYNVYSKLSLRRTFPLLQTGMGVEFLLLRTVLISVNANYYTGFKNLIEQNIEYTRNSVSNTAKGLSKGEIMSFGLSAKYPISHIWRKHTR</sequence>
<dbReference type="Proteomes" id="UP000326903">
    <property type="component" value="Unassembled WGS sequence"/>
</dbReference>
<feature type="signal peptide" evidence="1">
    <location>
        <begin position="1"/>
        <end position="20"/>
    </location>
</feature>
<evidence type="ECO:0000256" key="1">
    <source>
        <dbReference type="SAM" id="SignalP"/>
    </source>
</evidence>